<reference evidence="2" key="1">
    <citation type="journal article" date="2023" name="Front. Plant Sci.">
        <title>Chromosomal-level genome assembly of Melastoma candidum provides insights into trichome evolution.</title>
        <authorList>
            <person name="Zhong Y."/>
            <person name="Wu W."/>
            <person name="Sun C."/>
            <person name="Zou P."/>
            <person name="Liu Y."/>
            <person name="Dai S."/>
            <person name="Zhou R."/>
        </authorList>
    </citation>
    <scope>NUCLEOTIDE SEQUENCE [LARGE SCALE GENOMIC DNA]</scope>
</reference>
<proteinExistence type="predicted"/>
<evidence type="ECO:0000313" key="2">
    <source>
        <dbReference type="Proteomes" id="UP001057402"/>
    </source>
</evidence>
<dbReference type="EMBL" id="CM042880">
    <property type="protein sequence ID" value="KAI4389651.1"/>
    <property type="molecule type" value="Genomic_DNA"/>
</dbReference>
<dbReference type="Proteomes" id="UP001057402">
    <property type="component" value="Chromosome 1"/>
</dbReference>
<evidence type="ECO:0000313" key="1">
    <source>
        <dbReference type="EMBL" id="KAI4389651.1"/>
    </source>
</evidence>
<protein>
    <submittedName>
        <fullName evidence="1">Uncharacterized protein</fullName>
    </submittedName>
</protein>
<sequence length="113" mass="12802">MQDYTLEKRDSSKQEWVKVHDWVDFVGSVKVGSVSKVVSRPEQKLHPEKFAVGSMGRMVFQTRPRMNHNHIGLRSMAISCWSTRGEGCFPVSVLTVEDSRANYVALLGSEFRG</sequence>
<accession>A0ACB9SGK1</accession>
<name>A0ACB9SGK1_9MYRT</name>
<comment type="caution">
    <text evidence="1">The sequence shown here is derived from an EMBL/GenBank/DDBJ whole genome shotgun (WGS) entry which is preliminary data.</text>
</comment>
<organism evidence="1 2">
    <name type="scientific">Melastoma candidum</name>
    <dbReference type="NCBI Taxonomy" id="119954"/>
    <lineage>
        <taxon>Eukaryota</taxon>
        <taxon>Viridiplantae</taxon>
        <taxon>Streptophyta</taxon>
        <taxon>Embryophyta</taxon>
        <taxon>Tracheophyta</taxon>
        <taxon>Spermatophyta</taxon>
        <taxon>Magnoliopsida</taxon>
        <taxon>eudicotyledons</taxon>
        <taxon>Gunneridae</taxon>
        <taxon>Pentapetalae</taxon>
        <taxon>rosids</taxon>
        <taxon>malvids</taxon>
        <taxon>Myrtales</taxon>
        <taxon>Melastomataceae</taxon>
        <taxon>Melastomatoideae</taxon>
        <taxon>Melastomateae</taxon>
        <taxon>Melastoma</taxon>
    </lineage>
</organism>
<gene>
    <name evidence="1" type="ORF">MLD38_001854</name>
</gene>
<keyword evidence="2" id="KW-1185">Reference proteome</keyword>